<dbReference type="GO" id="GO:0008295">
    <property type="term" value="P:spermidine biosynthetic process"/>
    <property type="evidence" value="ECO:0007669"/>
    <property type="project" value="UniProtKB-UniRule"/>
</dbReference>
<evidence type="ECO:0000256" key="7">
    <source>
        <dbReference type="PROSITE-ProRule" id="PRU00354"/>
    </source>
</evidence>
<sequence length="275" mass="31198">MELWFTEKQTESYGITAKIKQTLHTEQTEFQKLDMVETEEFGNMLILDGMVMTTKKDEFVYHEMVAHVPLFTHPNPENVLVVGGGDGGVIREVLKHPSVKKATLVEIDGKVIEYSKKFLPEIAGELENPRVEVIVGDGFMHIAEAENEYDVIMVDSTEPVGPAVNLFTKGFYAGIAKALKEDGIFVAQTDNPWFKADLIREVQRDVKEIFPIVKLYTANVPTYPSGLWTFTIGSKKHDPLAVEESRFHDIETKYYTKELHKAAFVLPRFVEDLTK</sequence>
<comment type="function">
    <text evidence="6">Catalyzes the irreversible transfer of a propylamine group from the amino donor S-adenosylmethioninamine (decarboxy-AdoMet) to putrescine (1,4-diaminobutane) to yield spermidine.</text>
</comment>
<evidence type="ECO:0000256" key="4">
    <source>
        <dbReference type="ARBA" id="ARBA00023066"/>
    </source>
</evidence>
<evidence type="ECO:0000313" key="12">
    <source>
        <dbReference type="Proteomes" id="UP000027936"/>
    </source>
</evidence>
<evidence type="ECO:0000256" key="5">
    <source>
        <dbReference type="ARBA" id="ARBA00023115"/>
    </source>
</evidence>
<comment type="similarity">
    <text evidence="1 6 8">Belongs to the spermidine/spermine synthase family.</text>
</comment>
<feature type="binding site" evidence="6">
    <location>
        <position position="62"/>
    </location>
    <ligand>
        <name>spermidine</name>
        <dbReference type="ChEBI" id="CHEBI:57834"/>
    </ligand>
</feature>
<dbReference type="Pfam" id="PF17284">
    <property type="entry name" value="Spermine_synt_N"/>
    <property type="match status" value="1"/>
</dbReference>
<dbReference type="NCBIfam" id="NF037959">
    <property type="entry name" value="MFS_SpdSyn"/>
    <property type="match status" value="1"/>
</dbReference>
<organism evidence="11 12">
    <name type="scientific">Schinkia azotoformans MEV2011</name>
    <dbReference type="NCBI Taxonomy" id="1348973"/>
    <lineage>
        <taxon>Bacteria</taxon>
        <taxon>Bacillati</taxon>
        <taxon>Bacillota</taxon>
        <taxon>Bacilli</taxon>
        <taxon>Bacillales</taxon>
        <taxon>Bacillaceae</taxon>
        <taxon>Calidifontibacillus/Schinkia group</taxon>
        <taxon>Schinkia</taxon>
    </lineage>
</organism>
<feature type="binding site" evidence="6">
    <location>
        <position position="31"/>
    </location>
    <ligand>
        <name>S-methyl-5'-thioadenosine</name>
        <dbReference type="ChEBI" id="CHEBI:17509"/>
    </ligand>
</feature>
<evidence type="ECO:0000256" key="1">
    <source>
        <dbReference type="ARBA" id="ARBA00007867"/>
    </source>
</evidence>
<feature type="binding site" evidence="6">
    <location>
        <begin position="137"/>
        <end position="138"/>
    </location>
    <ligand>
        <name>S-methyl-5'-thioadenosine</name>
        <dbReference type="ChEBI" id="CHEBI:17509"/>
    </ligand>
</feature>
<dbReference type="NCBIfam" id="NF002010">
    <property type="entry name" value="PRK00811.1"/>
    <property type="match status" value="1"/>
</dbReference>
<dbReference type="RefSeq" id="WP_035195440.1">
    <property type="nucleotide sequence ID" value="NZ_JJRY01000007.1"/>
</dbReference>
<comment type="catalytic activity">
    <reaction evidence="6 9">
        <text>S-adenosyl 3-(methylsulfanyl)propylamine + putrescine = S-methyl-5'-thioadenosine + spermidine + H(+)</text>
        <dbReference type="Rhea" id="RHEA:12721"/>
        <dbReference type="ChEBI" id="CHEBI:15378"/>
        <dbReference type="ChEBI" id="CHEBI:17509"/>
        <dbReference type="ChEBI" id="CHEBI:57443"/>
        <dbReference type="ChEBI" id="CHEBI:57834"/>
        <dbReference type="ChEBI" id="CHEBI:326268"/>
        <dbReference type="EC" id="2.5.1.16"/>
    </reaction>
</comment>
<evidence type="ECO:0000256" key="3">
    <source>
        <dbReference type="ARBA" id="ARBA00022679"/>
    </source>
</evidence>
<dbReference type="InterPro" id="IPR029063">
    <property type="entry name" value="SAM-dependent_MTases_sf"/>
</dbReference>
<dbReference type="PANTHER" id="PTHR11558">
    <property type="entry name" value="SPERMIDINE/SPERMINE SYNTHASE"/>
    <property type="match status" value="1"/>
</dbReference>
<feature type="binding site" evidence="6">
    <location>
        <position position="86"/>
    </location>
    <ligand>
        <name>spermidine</name>
        <dbReference type="ChEBI" id="CHEBI:57834"/>
    </ligand>
</feature>
<reference evidence="11 12" key="1">
    <citation type="submission" date="2014-04" db="EMBL/GenBank/DDBJ databases">
        <title>Draft genome sequence of Bacillus azotoformans MEV2011, a (co-) denitrifying strain unable to grow in the presence of oxygen.</title>
        <authorList>
            <person name="Nielsen M."/>
            <person name="Schreiber L."/>
            <person name="Finster K."/>
            <person name="Schramm A."/>
        </authorList>
    </citation>
    <scope>NUCLEOTIDE SEQUENCE [LARGE SCALE GENOMIC DNA]</scope>
    <source>
        <strain evidence="11 12">MEV2011</strain>
    </source>
</reference>
<dbReference type="CDD" id="cd02440">
    <property type="entry name" value="AdoMet_MTases"/>
    <property type="match status" value="1"/>
</dbReference>
<feature type="binding site" evidence="6">
    <location>
        <position position="162"/>
    </location>
    <ligand>
        <name>S-methyl-5'-thioadenosine</name>
        <dbReference type="ChEBI" id="CHEBI:17509"/>
    </ligand>
</feature>
<dbReference type="InterPro" id="IPR035246">
    <property type="entry name" value="Spermidine_synt_N"/>
</dbReference>
<protein>
    <recommendedName>
        <fullName evidence="6">Polyamine aminopropyltransferase</fullName>
    </recommendedName>
    <alternativeName>
        <fullName evidence="6">Putrescine aminopropyltransferase</fullName>
        <shortName evidence="6">PAPT</shortName>
    </alternativeName>
    <alternativeName>
        <fullName evidence="6">Spermidine synthase</fullName>
        <shortName evidence="6">SPDS</shortName>
        <shortName evidence="6">SPDSY</shortName>
        <ecNumber evidence="6">2.5.1.16</ecNumber>
    </alternativeName>
</protein>
<feature type="binding site" evidence="6">
    <location>
        <begin position="155"/>
        <end position="158"/>
    </location>
    <ligand>
        <name>spermidine</name>
        <dbReference type="ChEBI" id="CHEBI:57834"/>
    </ligand>
</feature>
<dbReference type="GO" id="GO:0004766">
    <property type="term" value="F:spermidine synthase activity"/>
    <property type="evidence" value="ECO:0007669"/>
    <property type="project" value="UniProtKB-UniRule"/>
</dbReference>
<evidence type="ECO:0000256" key="2">
    <source>
        <dbReference type="ARBA" id="ARBA00022490"/>
    </source>
</evidence>
<dbReference type="AlphaFoldDB" id="A0A072NMF8"/>
<keyword evidence="2" id="KW-0963">Cytoplasm</keyword>
<dbReference type="Gene3D" id="3.40.50.150">
    <property type="entry name" value="Vaccinia Virus protein VP39"/>
    <property type="match status" value="1"/>
</dbReference>
<dbReference type="EC" id="2.5.1.16" evidence="6"/>
<dbReference type="GO" id="GO:0005829">
    <property type="term" value="C:cytosol"/>
    <property type="evidence" value="ECO:0007669"/>
    <property type="project" value="TreeGrafter"/>
</dbReference>
<evidence type="ECO:0000256" key="9">
    <source>
        <dbReference type="RuleBase" id="RU003837"/>
    </source>
</evidence>
<proteinExistence type="inferred from homology"/>
<accession>A0A072NMF8</accession>
<evidence type="ECO:0000313" key="11">
    <source>
        <dbReference type="EMBL" id="KEF38452.1"/>
    </source>
</evidence>
<evidence type="ECO:0000256" key="8">
    <source>
        <dbReference type="RuleBase" id="RU003836"/>
    </source>
</evidence>
<dbReference type="EMBL" id="JJRY01000007">
    <property type="protein sequence ID" value="KEF38452.1"/>
    <property type="molecule type" value="Genomic_DNA"/>
</dbReference>
<evidence type="ECO:0000259" key="10">
    <source>
        <dbReference type="PROSITE" id="PS51006"/>
    </source>
</evidence>
<dbReference type="InterPro" id="IPR030373">
    <property type="entry name" value="PABS_CS"/>
</dbReference>
<dbReference type="PROSITE" id="PS51006">
    <property type="entry name" value="PABS_2"/>
    <property type="match status" value="1"/>
</dbReference>
<dbReference type="PANTHER" id="PTHR11558:SF11">
    <property type="entry name" value="SPERMIDINE SYNTHASE"/>
    <property type="match status" value="1"/>
</dbReference>
<dbReference type="InterPro" id="IPR030374">
    <property type="entry name" value="PABS"/>
</dbReference>
<dbReference type="PATRIC" id="fig|1348973.3.peg.2011"/>
<dbReference type="Pfam" id="PF01564">
    <property type="entry name" value="Spermine_synth"/>
    <property type="match status" value="1"/>
</dbReference>
<dbReference type="FunFam" id="3.40.50.150:FF:000056">
    <property type="entry name" value="Polyamine aminopropyltransferase"/>
    <property type="match status" value="1"/>
</dbReference>
<feature type="binding site" evidence="6">
    <location>
        <position position="106"/>
    </location>
    <ligand>
        <name>S-methyl-5'-thioadenosine</name>
        <dbReference type="ChEBI" id="CHEBI:17509"/>
    </ligand>
</feature>
<dbReference type="PROSITE" id="PS01330">
    <property type="entry name" value="PABS_1"/>
    <property type="match status" value="1"/>
</dbReference>
<feature type="domain" description="PABS" evidence="10">
    <location>
        <begin position="2"/>
        <end position="235"/>
    </location>
</feature>
<keyword evidence="5 6" id="KW-0620">Polyamine biosynthesis</keyword>
<comment type="caution">
    <text evidence="11">The sequence shown here is derived from an EMBL/GenBank/DDBJ whole genome shotgun (WGS) entry which is preliminary data.</text>
</comment>
<dbReference type="Proteomes" id="UP000027936">
    <property type="component" value="Unassembled WGS sequence"/>
</dbReference>
<dbReference type="Gene3D" id="2.30.140.10">
    <property type="entry name" value="Spermidine synthase, tetramerisation domain"/>
    <property type="match status" value="1"/>
</dbReference>
<keyword evidence="4 6" id="KW-0745">Spermidine biosynthesis</keyword>
<feature type="active site" description="Proton acceptor" evidence="6 7">
    <location>
        <position position="155"/>
    </location>
</feature>
<dbReference type="InterPro" id="IPR001045">
    <property type="entry name" value="Spermi_synthase"/>
</dbReference>
<dbReference type="InterPro" id="IPR037163">
    <property type="entry name" value="Spermidine_synt_N_sf"/>
</dbReference>
<dbReference type="HAMAP" id="MF_00198">
    <property type="entry name" value="Spermidine_synth"/>
    <property type="match status" value="1"/>
</dbReference>
<comment type="pathway">
    <text evidence="6">Amine and polyamine biosynthesis; spermidine biosynthesis; spermidine from putrescine: step 1/1.</text>
</comment>
<dbReference type="NCBIfam" id="TIGR00417">
    <property type="entry name" value="speE"/>
    <property type="match status" value="1"/>
</dbReference>
<dbReference type="UniPathway" id="UPA00248">
    <property type="reaction ID" value="UER00314"/>
</dbReference>
<keyword evidence="3 6" id="KW-0808">Transferase</keyword>
<name>A0A072NMF8_SCHAZ</name>
<dbReference type="OrthoDB" id="9793120at2"/>
<dbReference type="SUPFAM" id="SSF53335">
    <property type="entry name" value="S-adenosyl-L-methionine-dependent methyltransferases"/>
    <property type="match status" value="1"/>
</dbReference>
<comment type="subunit">
    <text evidence="6">Homodimer or homotetramer.</text>
</comment>
<evidence type="ECO:0000256" key="6">
    <source>
        <dbReference type="HAMAP-Rule" id="MF_00198"/>
    </source>
</evidence>
<gene>
    <name evidence="6" type="primary">speE</name>
    <name evidence="11" type="ORF">M670_02078</name>
</gene>